<evidence type="ECO:0008006" key="6">
    <source>
        <dbReference type="Google" id="ProtNLM"/>
    </source>
</evidence>
<dbReference type="EMBL" id="JBBPBM010000043">
    <property type="protein sequence ID" value="KAK8523474.1"/>
    <property type="molecule type" value="Genomic_DNA"/>
</dbReference>
<comment type="caution">
    <text evidence="4">The sequence shown here is derived from an EMBL/GenBank/DDBJ whole genome shotgun (WGS) entry which is preliminary data.</text>
</comment>
<dbReference type="PROSITE" id="PS51375">
    <property type="entry name" value="PPR"/>
    <property type="match status" value="1"/>
</dbReference>
<evidence type="ECO:0000256" key="3">
    <source>
        <dbReference type="PROSITE-ProRule" id="PRU00708"/>
    </source>
</evidence>
<reference evidence="4 5" key="1">
    <citation type="journal article" date="2024" name="G3 (Bethesda)">
        <title>Genome assembly of Hibiscus sabdariffa L. provides insights into metabolisms of medicinal natural products.</title>
        <authorList>
            <person name="Kim T."/>
        </authorList>
    </citation>
    <scope>NUCLEOTIDE SEQUENCE [LARGE SCALE GENOMIC DNA]</scope>
    <source>
        <strain evidence="4">TK-2024</strain>
        <tissue evidence="4">Old leaves</tissue>
    </source>
</reference>
<comment type="similarity">
    <text evidence="1">Belongs to the PPR family. P subfamily.</text>
</comment>
<organism evidence="4 5">
    <name type="scientific">Hibiscus sabdariffa</name>
    <name type="common">roselle</name>
    <dbReference type="NCBI Taxonomy" id="183260"/>
    <lineage>
        <taxon>Eukaryota</taxon>
        <taxon>Viridiplantae</taxon>
        <taxon>Streptophyta</taxon>
        <taxon>Embryophyta</taxon>
        <taxon>Tracheophyta</taxon>
        <taxon>Spermatophyta</taxon>
        <taxon>Magnoliopsida</taxon>
        <taxon>eudicotyledons</taxon>
        <taxon>Gunneridae</taxon>
        <taxon>Pentapetalae</taxon>
        <taxon>rosids</taxon>
        <taxon>malvids</taxon>
        <taxon>Malvales</taxon>
        <taxon>Malvaceae</taxon>
        <taxon>Malvoideae</taxon>
        <taxon>Hibiscus</taxon>
    </lineage>
</organism>
<dbReference type="Gene3D" id="1.25.40.10">
    <property type="entry name" value="Tetratricopeptide repeat domain"/>
    <property type="match status" value="1"/>
</dbReference>
<dbReference type="Proteomes" id="UP001472677">
    <property type="component" value="Unassembled WGS sequence"/>
</dbReference>
<gene>
    <name evidence="4" type="ORF">V6N12_047994</name>
</gene>
<evidence type="ECO:0000313" key="4">
    <source>
        <dbReference type="EMBL" id="KAK8523474.1"/>
    </source>
</evidence>
<proteinExistence type="inferred from homology"/>
<keyword evidence="2" id="KW-0677">Repeat</keyword>
<accession>A0ABR2CUK1</accession>
<dbReference type="InterPro" id="IPR002885">
    <property type="entry name" value="PPR_rpt"/>
</dbReference>
<keyword evidence="5" id="KW-1185">Reference proteome</keyword>
<evidence type="ECO:0000256" key="2">
    <source>
        <dbReference type="ARBA" id="ARBA00022737"/>
    </source>
</evidence>
<dbReference type="PANTHER" id="PTHR47941">
    <property type="entry name" value="PENTATRICOPEPTIDE REPEAT-CONTAINING PROTEIN 3, MITOCHONDRIAL"/>
    <property type="match status" value="1"/>
</dbReference>
<feature type="repeat" description="PPR" evidence="3">
    <location>
        <begin position="103"/>
        <end position="137"/>
    </location>
</feature>
<dbReference type="Pfam" id="PF01535">
    <property type="entry name" value="PPR"/>
    <property type="match status" value="1"/>
</dbReference>
<evidence type="ECO:0000256" key="1">
    <source>
        <dbReference type="ARBA" id="ARBA00007626"/>
    </source>
</evidence>
<sequence>MLTLKVVVFPQFSIVKALRKNPVPETKQYKEALGLFSKMIDKNPKPSVGEFNQLFGPMVGMSRYATVVSHDACSFNILIKCFRVLGYTEAIVATMEKQGYMTGPATYNKLVDAHCKEGMVSKAEGIVATMRKQGISPDLDTYCMLALGLMMRILYWWMPIARRECLRKLRVSLSQ</sequence>
<evidence type="ECO:0000313" key="5">
    <source>
        <dbReference type="Proteomes" id="UP001472677"/>
    </source>
</evidence>
<name>A0ABR2CUK1_9ROSI</name>
<protein>
    <recommendedName>
        <fullName evidence="6">Pentatricopeptide repeat-containing protein</fullName>
    </recommendedName>
</protein>
<dbReference type="NCBIfam" id="TIGR00756">
    <property type="entry name" value="PPR"/>
    <property type="match status" value="1"/>
</dbReference>
<dbReference type="Pfam" id="PF13041">
    <property type="entry name" value="PPR_2"/>
    <property type="match status" value="1"/>
</dbReference>
<dbReference type="InterPro" id="IPR011990">
    <property type="entry name" value="TPR-like_helical_dom_sf"/>
</dbReference>